<comment type="caution">
    <text evidence="3">The sequence shown here is derived from an EMBL/GenBank/DDBJ whole genome shotgun (WGS) entry which is preliminary data.</text>
</comment>
<reference evidence="3" key="1">
    <citation type="submission" date="2020-01" db="EMBL/GenBank/DDBJ databases">
        <title>Insect and environment-associated Actinomycetes.</title>
        <authorList>
            <person name="Currrie C."/>
            <person name="Chevrette M."/>
            <person name="Carlson C."/>
            <person name="Stubbendieck R."/>
            <person name="Wendt-Pienkowski E."/>
        </authorList>
    </citation>
    <scope>NUCLEOTIDE SEQUENCE</scope>
    <source>
        <strain evidence="3">SID505</strain>
    </source>
</reference>
<keyword evidence="2" id="KW-0732">Signal</keyword>
<feature type="compositionally biased region" description="Basic and acidic residues" evidence="1">
    <location>
        <begin position="56"/>
        <end position="68"/>
    </location>
</feature>
<dbReference type="AlphaFoldDB" id="A0A6G3T469"/>
<sequence>MRFRTVAASAALVLCATAGGAACSSSPDTADATRPEGPAASTTAVPVDGRAGYIETGERRAGPPETDGRTGTGPAACETSAAAIPAECALDLSFHDIAEGEPAAGPPVR</sequence>
<dbReference type="PROSITE" id="PS51257">
    <property type="entry name" value="PROKAR_LIPOPROTEIN"/>
    <property type="match status" value="1"/>
</dbReference>
<accession>A0A6G3T469</accession>
<protein>
    <submittedName>
        <fullName evidence="3">Uncharacterized protein</fullName>
    </submittedName>
</protein>
<evidence type="ECO:0000256" key="1">
    <source>
        <dbReference type="SAM" id="MobiDB-lite"/>
    </source>
</evidence>
<evidence type="ECO:0000256" key="2">
    <source>
        <dbReference type="SAM" id="SignalP"/>
    </source>
</evidence>
<dbReference type="EMBL" id="JAAGMK010001032">
    <property type="protein sequence ID" value="NEB89695.1"/>
    <property type="molecule type" value="Genomic_DNA"/>
</dbReference>
<evidence type="ECO:0000313" key="3">
    <source>
        <dbReference type="EMBL" id="NEB89695.1"/>
    </source>
</evidence>
<dbReference type="RefSeq" id="WP_087767795.1">
    <property type="nucleotide sequence ID" value="NZ_JAAGMK010001032.1"/>
</dbReference>
<organism evidence="3">
    <name type="scientific">Streptomyces anulatus</name>
    <name type="common">Streptomyces chrysomallus</name>
    <dbReference type="NCBI Taxonomy" id="1892"/>
    <lineage>
        <taxon>Bacteria</taxon>
        <taxon>Bacillati</taxon>
        <taxon>Actinomycetota</taxon>
        <taxon>Actinomycetes</taxon>
        <taxon>Kitasatosporales</taxon>
        <taxon>Streptomycetaceae</taxon>
        <taxon>Streptomyces</taxon>
    </lineage>
</organism>
<feature type="signal peptide" evidence="2">
    <location>
        <begin position="1"/>
        <end position="21"/>
    </location>
</feature>
<proteinExistence type="predicted"/>
<gene>
    <name evidence="3" type="ORF">G3I43_36925</name>
</gene>
<feature type="region of interest" description="Disordered" evidence="1">
    <location>
        <begin position="21"/>
        <end position="76"/>
    </location>
</feature>
<feature type="chain" id="PRO_5038336011" evidence="2">
    <location>
        <begin position="22"/>
        <end position="109"/>
    </location>
</feature>
<name>A0A6G3T469_STRAQ</name>